<gene>
    <name evidence="1" type="ORF">NPIL_43951</name>
</gene>
<evidence type="ECO:0000313" key="2">
    <source>
        <dbReference type="Proteomes" id="UP000887013"/>
    </source>
</evidence>
<proteinExistence type="predicted"/>
<keyword evidence="2" id="KW-1185">Reference proteome</keyword>
<dbReference type="AlphaFoldDB" id="A0A8X6IP84"/>
<evidence type="ECO:0000313" key="1">
    <source>
        <dbReference type="EMBL" id="GFS53356.1"/>
    </source>
</evidence>
<accession>A0A8X6IP84</accession>
<sequence length="113" mass="12801">MLRSLHNILKTWVLNFHEHCPAQPRSPVFLASLADSPGSTVDCLDLHKIVLSFLLRYSELLLKYLTLSLAHHTTKSFPIEKQSSKSNTLCTFLVNLMNILCLSLTHHNSNLFA</sequence>
<reference evidence="1" key="1">
    <citation type="submission" date="2020-08" db="EMBL/GenBank/DDBJ databases">
        <title>Multicomponent nature underlies the extraordinary mechanical properties of spider dragline silk.</title>
        <authorList>
            <person name="Kono N."/>
            <person name="Nakamura H."/>
            <person name="Mori M."/>
            <person name="Yoshida Y."/>
            <person name="Ohtoshi R."/>
            <person name="Malay A.D."/>
            <person name="Moran D.A.P."/>
            <person name="Tomita M."/>
            <person name="Numata K."/>
            <person name="Arakawa K."/>
        </authorList>
    </citation>
    <scope>NUCLEOTIDE SEQUENCE</scope>
</reference>
<comment type="caution">
    <text evidence="1">The sequence shown here is derived from an EMBL/GenBank/DDBJ whole genome shotgun (WGS) entry which is preliminary data.</text>
</comment>
<protein>
    <submittedName>
        <fullName evidence="1">Uncharacterized protein</fullName>
    </submittedName>
</protein>
<name>A0A8X6IP84_NEPPI</name>
<dbReference type="EMBL" id="BMAW01046075">
    <property type="protein sequence ID" value="GFS53356.1"/>
    <property type="molecule type" value="Genomic_DNA"/>
</dbReference>
<organism evidence="1 2">
    <name type="scientific">Nephila pilipes</name>
    <name type="common">Giant wood spider</name>
    <name type="synonym">Nephila maculata</name>
    <dbReference type="NCBI Taxonomy" id="299642"/>
    <lineage>
        <taxon>Eukaryota</taxon>
        <taxon>Metazoa</taxon>
        <taxon>Ecdysozoa</taxon>
        <taxon>Arthropoda</taxon>
        <taxon>Chelicerata</taxon>
        <taxon>Arachnida</taxon>
        <taxon>Araneae</taxon>
        <taxon>Araneomorphae</taxon>
        <taxon>Entelegynae</taxon>
        <taxon>Araneoidea</taxon>
        <taxon>Nephilidae</taxon>
        <taxon>Nephila</taxon>
    </lineage>
</organism>
<dbReference type="Proteomes" id="UP000887013">
    <property type="component" value="Unassembled WGS sequence"/>
</dbReference>